<keyword evidence="24" id="KW-1185">Reference proteome</keyword>
<evidence type="ECO:0000256" key="6">
    <source>
        <dbReference type="ARBA" id="ARBA00022679"/>
    </source>
</evidence>
<evidence type="ECO:0000256" key="11">
    <source>
        <dbReference type="ARBA" id="ARBA00022777"/>
    </source>
</evidence>
<organism evidence="23 24">
    <name type="scientific">Vitis rotundifolia</name>
    <name type="common">Muscadine grape</name>
    <dbReference type="NCBI Taxonomy" id="103349"/>
    <lineage>
        <taxon>Eukaryota</taxon>
        <taxon>Viridiplantae</taxon>
        <taxon>Streptophyta</taxon>
        <taxon>Embryophyta</taxon>
        <taxon>Tracheophyta</taxon>
        <taxon>Spermatophyta</taxon>
        <taxon>Magnoliopsida</taxon>
        <taxon>eudicotyledons</taxon>
        <taxon>Gunneridae</taxon>
        <taxon>Pentapetalae</taxon>
        <taxon>rosids</taxon>
        <taxon>Vitales</taxon>
        <taxon>Vitaceae</taxon>
        <taxon>Viteae</taxon>
        <taxon>Vitis</taxon>
    </lineage>
</organism>
<evidence type="ECO:0000256" key="15">
    <source>
        <dbReference type="ARBA" id="ARBA00023170"/>
    </source>
</evidence>
<evidence type="ECO:0000256" key="21">
    <source>
        <dbReference type="SAM" id="Phobius"/>
    </source>
</evidence>
<evidence type="ECO:0000256" key="2">
    <source>
        <dbReference type="ARBA" id="ARBA00012513"/>
    </source>
</evidence>
<dbReference type="Gene3D" id="3.30.200.20">
    <property type="entry name" value="Phosphorylase Kinase, domain 1"/>
    <property type="match status" value="1"/>
</dbReference>
<feature type="region of interest" description="Disordered" evidence="20">
    <location>
        <begin position="968"/>
        <end position="990"/>
    </location>
</feature>
<dbReference type="PROSITE" id="PS00107">
    <property type="entry name" value="PROTEIN_KINASE_ATP"/>
    <property type="match status" value="1"/>
</dbReference>
<keyword evidence="15" id="KW-0675">Receptor</keyword>
<dbReference type="SMART" id="SM00220">
    <property type="entry name" value="S_TKc"/>
    <property type="match status" value="1"/>
</dbReference>
<dbReference type="SUPFAM" id="SSF52058">
    <property type="entry name" value="L domain-like"/>
    <property type="match status" value="1"/>
</dbReference>
<dbReference type="AlphaFoldDB" id="A0AA39DN66"/>
<dbReference type="FunFam" id="1.10.510.10:FF:000044">
    <property type="entry name" value="Putative LRR receptor-like serine/threonine-protein kinase"/>
    <property type="match status" value="1"/>
</dbReference>
<protein>
    <recommendedName>
        <fullName evidence="2">non-specific serine/threonine protein kinase</fullName>
        <ecNumber evidence="2">2.7.11.1</ecNumber>
    </recommendedName>
</protein>
<dbReference type="FunFam" id="3.80.10.10:FF:002838">
    <property type="entry name" value="Probable LRR receptor-like serine/threonine-protein kinase At1g29720"/>
    <property type="match status" value="1"/>
</dbReference>
<dbReference type="InterPro" id="IPR001611">
    <property type="entry name" value="Leu-rich_rpt"/>
</dbReference>
<keyword evidence="14 21" id="KW-0472">Membrane</keyword>
<dbReference type="PROSITE" id="PS00108">
    <property type="entry name" value="PROTEIN_KINASE_ST"/>
    <property type="match status" value="1"/>
</dbReference>
<proteinExistence type="predicted"/>
<dbReference type="GO" id="GO:0004674">
    <property type="term" value="F:protein serine/threonine kinase activity"/>
    <property type="evidence" value="ECO:0007669"/>
    <property type="project" value="UniProtKB-KW"/>
</dbReference>
<reference evidence="23 24" key="1">
    <citation type="journal article" date="2023" name="BMC Biotechnol.">
        <title>Vitis rotundifolia cv Carlos genome sequencing.</title>
        <authorList>
            <person name="Huff M."/>
            <person name="Hulse-Kemp A."/>
            <person name="Scheffler B."/>
            <person name="Youngblood R."/>
            <person name="Simpson S."/>
            <person name="Babiker E."/>
            <person name="Staton M."/>
        </authorList>
    </citation>
    <scope>NUCLEOTIDE SEQUENCE [LARGE SCALE GENOMIC DNA]</scope>
    <source>
        <tissue evidence="23">Leaf</tissue>
    </source>
</reference>
<dbReference type="PANTHER" id="PTHR48006:SF66">
    <property type="entry name" value="PROTEIN KINASE DOMAIN-CONTAINING PROTEIN"/>
    <property type="match status" value="1"/>
</dbReference>
<dbReference type="InterPro" id="IPR032675">
    <property type="entry name" value="LRR_dom_sf"/>
</dbReference>
<dbReference type="InterPro" id="IPR011009">
    <property type="entry name" value="Kinase-like_dom_sf"/>
</dbReference>
<evidence type="ECO:0000256" key="5">
    <source>
        <dbReference type="ARBA" id="ARBA00022614"/>
    </source>
</evidence>
<dbReference type="GO" id="GO:0005524">
    <property type="term" value="F:ATP binding"/>
    <property type="evidence" value="ECO:0007669"/>
    <property type="project" value="UniProtKB-UniRule"/>
</dbReference>
<dbReference type="InterPro" id="IPR000719">
    <property type="entry name" value="Prot_kinase_dom"/>
</dbReference>
<dbReference type="PROSITE" id="PS50011">
    <property type="entry name" value="PROTEIN_KINASE_DOM"/>
    <property type="match status" value="1"/>
</dbReference>
<dbReference type="FunFam" id="3.80.10.10:FF:000383">
    <property type="entry name" value="Leucine-rich repeat receptor protein kinase EMS1"/>
    <property type="match status" value="1"/>
</dbReference>
<dbReference type="PANTHER" id="PTHR48006">
    <property type="entry name" value="LEUCINE-RICH REPEAT-CONTAINING PROTEIN DDB_G0281931-RELATED"/>
    <property type="match status" value="1"/>
</dbReference>
<gene>
    <name evidence="23" type="ORF">PVL29_013120</name>
</gene>
<evidence type="ECO:0000256" key="10">
    <source>
        <dbReference type="ARBA" id="ARBA00022741"/>
    </source>
</evidence>
<dbReference type="InterPro" id="IPR021720">
    <property type="entry name" value="Malectin_dom"/>
</dbReference>
<evidence type="ECO:0000256" key="19">
    <source>
        <dbReference type="PROSITE-ProRule" id="PRU10141"/>
    </source>
</evidence>
<dbReference type="Gene3D" id="2.60.120.430">
    <property type="entry name" value="Galactose-binding lectin"/>
    <property type="match status" value="1"/>
</dbReference>
<keyword evidence="10 19" id="KW-0547">Nucleotide-binding</keyword>
<evidence type="ECO:0000313" key="23">
    <source>
        <dbReference type="EMBL" id="KAJ9690806.1"/>
    </source>
</evidence>
<dbReference type="Gene3D" id="3.80.10.10">
    <property type="entry name" value="Ribonuclease Inhibitor"/>
    <property type="match status" value="2"/>
</dbReference>
<comment type="catalytic activity">
    <reaction evidence="18">
        <text>L-seryl-[protein] + ATP = O-phospho-L-seryl-[protein] + ADP + H(+)</text>
        <dbReference type="Rhea" id="RHEA:17989"/>
        <dbReference type="Rhea" id="RHEA-COMP:9863"/>
        <dbReference type="Rhea" id="RHEA-COMP:11604"/>
        <dbReference type="ChEBI" id="CHEBI:15378"/>
        <dbReference type="ChEBI" id="CHEBI:29999"/>
        <dbReference type="ChEBI" id="CHEBI:30616"/>
        <dbReference type="ChEBI" id="CHEBI:83421"/>
        <dbReference type="ChEBI" id="CHEBI:456216"/>
        <dbReference type="EC" id="2.7.11.1"/>
    </reaction>
</comment>
<evidence type="ECO:0000259" key="22">
    <source>
        <dbReference type="PROSITE" id="PS50011"/>
    </source>
</evidence>
<keyword evidence="8" id="KW-0732">Signal</keyword>
<evidence type="ECO:0000256" key="3">
    <source>
        <dbReference type="ARBA" id="ARBA00022527"/>
    </source>
</evidence>
<keyword evidence="9" id="KW-0677">Repeat</keyword>
<evidence type="ECO:0000256" key="9">
    <source>
        <dbReference type="ARBA" id="ARBA00022737"/>
    </source>
</evidence>
<dbReference type="InterPro" id="IPR017441">
    <property type="entry name" value="Protein_kinase_ATP_BS"/>
</dbReference>
<keyword evidence="7 21" id="KW-0812">Transmembrane</keyword>
<dbReference type="CDD" id="cd14066">
    <property type="entry name" value="STKc_IRAK"/>
    <property type="match status" value="1"/>
</dbReference>
<feature type="compositionally biased region" description="Low complexity" evidence="20">
    <location>
        <begin position="979"/>
        <end position="990"/>
    </location>
</feature>
<dbReference type="FunFam" id="3.30.200.20:FF:000217">
    <property type="entry name" value="probable LRR receptor-like serine/threonine-protein kinase At1g53430"/>
    <property type="match status" value="1"/>
</dbReference>
<dbReference type="Proteomes" id="UP001168098">
    <property type="component" value="Unassembled WGS sequence"/>
</dbReference>
<sequence>MLISCFRSATCAQLPAKECKRLLTLHILLSVLEALQQIVTKMGAKWLNSNADPCTAEKLPIPPHVASVEEKNNTVFCNCFFDNQTTCHITNIFLKSYSLNGTLPPELVQLPYLQKLDLTRNCLQGKLPIEWASMTSLNFISLTANNLSGEIPMEWGSFTNLTYLSFEANRLSGNIPQELGNLANLTVLILASNKFVGNLPERLAGLKNLKDFRISDNNFTGSIPHFVESWTQLQRLQIYASGLEGPIPDGIFRLEKLNDLRITDMNGTSFTLPQSLGNQNDMSYLVLRNLNMSGTIPDFIWQMNNLQTLDFTFNKLEGEIPGTARIPKFTLLTGNRLSGNLSYSILGTISVSDKSLDLSYNNFTWPVDCQEIQNINRYQSSSQKYILSGLLPCSTRSRCTKPRDSLHINCGGANEIIKNNFGNIKYEGDIDGGGGASRNYIRTNWGFSSTGDFMDDDSDDGEKYIESNSSVLSMNHSVLYMTARKAPLSLTYFGFCLKNGDYNVRLHFAEIEFKDEEAYSKLGRRIFNIYIQGKLVWEDFNIMEEANGIGKEVIKQTNVTVTNNTLEIRLYWAGKGTTCIPKRGRYGPLISAISICPKLGKGSKKVTIVGVATSVSCLILFVLGVLCWRYYFGGKNMKEKELRGLDLQTGSFTLRQIKAATNNFDYANKIGEGGFGSVYKGQLSDGTVIAVKQLSSKSRQGNREFVNEIGIISCLHHPNLVKLYGCCIEGNQLLLVYEYMENNSLARALFERSVLKLDWATRYKICVGIARGLTFLHEESTIMIVHRDIKATNVLLDGNLNAKISDFGLAKLNEGENTHISTRIAGTIGYMAPEYALWGYLTDKADVYSFGAVTLEIVSGKNNSNYTPDDTCTCLLDWAFVLQQKGSLMELVDPNLGTEFNEKEAERMIKVALLCTNASPKLRPTMSAVLRMLGGQDIIPEVISDPSIYGKDMRISPLRGHYQHMEMQGSSGSLAPNFSSDGGQVGSSSSSAQDLYQINFDSNHFGETSLVFPKSS</sequence>
<keyword evidence="16" id="KW-0325">Glycoprotein</keyword>
<dbReference type="EC" id="2.7.11.1" evidence="2"/>
<feature type="transmembrane region" description="Helical" evidence="21">
    <location>
        <begin position="606"/>
        <end position="631"/>
    </location>
</feature>
<dbReference type="Pfam" id="PF00560">
    <property type="entry name" value="LRR_1"/>
    <property type="match status" value="1"/>
</dbReference>
<keyword evidence="3" id="KW-0723">Serine/threonine-protein kinase</keyword>
<keyword evidence="13 21" id="KW-1133">Transmembrane helix</keyword>
<evidence type="ECO:0000256" key="18">
    <source>
        <dbReference type="ARBA" id="ARBA00048679"/>
    </source>
</evidence>
<evidence type="ECO:0000313" key="24">
    <source>
        <dbReference type="Proteomes" id="UP001168098"/>
    </source>
</evidence>
<feature type="domain" description="Protein kinase" evidence="22">
    <location>
        <begin position="664"/>
        <end position="939"/>
    </location>
</feature>
<dbReference type="InterPro" id="IPR051824">
    <property type="entry name" value="LRR_Rcpt-Like_S/T_Kinase"/>
</dbReference>
<dbReference type="EMBL" id="JARBHA010000010">
    <property type="protein sequence ID" value="KAJ9690806.1"/>
    <property type="molecule type" value="Genomic_DNA"/>
</dbReference>
<accession>A0AA39DN66</accession>
<evidence type="ECO:0000256" key="4">
    <source>
        <dbReference type="ARBA" id="ARBA00022553"/>
    </source>
</evidence>
<evidence type="ECO:0000256" key="7">
    <source>
        <dbReference type="ARBA" id="ARBA00022692"/>
    </source>
</evidence>
<keyword evidence="5" id="KW-0433">Leucine-rich repeat</keyword>
<evidence type="ECO:0000256" key="12">
    <source>
        <dbReference type="ARBA" id="ARBA00022840"/>
    </source>
</evidence>
<evidence type="ECO:0000256" key="13">
    <source>
        <dbReference type="ARBA" id="ARBA00022989"/>
    </source>
</evidence>
<keyword evidence="6" id="KW-0808">Transferase</keyword>
<dbReference type="Gene3D" id="1.10.510.10">
    <property type="entry name" value="Transferase(Phosphotransferase) domain 1"/>
    <property type="match status" value="1"/>
</dbReference>
<dbReference type="FunFam" id="2.60.120.430:FF:000004">
    <property type="entry name" value="Putative leucine-rich repeat receptor-like serine/threonine-protein kinase"/>
    <property type="match status" value="1"/>
</dbReference>
<dbReference type="InterPro" id="IPR001245">
    <property type="entry name" value="Ser-Thr/Tyr_kinase_cat_dom"/>
</dbReference>
<keyword evidence="12 19" id="KW-0067">ATP-binding</keyword>
<feature type="compositionally biased region" description="Polar residues" evidence="20">
    <location>
        <begin position="968"/>
        <end position="978"/>
    </location>
</feature>
<evidence type="ECO:0000256" key="14">
    <source>
        <dbReference type="ARBA" id="ARBA00023136"/>
    </source>
</evidence>
<dbReference type="InterPro" id="IPR008271">
    <property type="entry name" value="Ser/Thr_kinase_AS"/>
</dbReference>
<keyword evidence="11" id="KW-0418">Kinase</keyword>
<dbReference type="GO" id="GO:0016020">
    <property type="term" value="C:membrane"/>
    <property type="evidence" value="ECO:0007669"/>
    <property type="project" value="UniProtKB-SubCell"/>
</dbReference>
<feature type="binding site" evidence="19">
    <location>
        <position position="692"/>
    </location>
    <ligand>
        <name>ATP</name>
        <dbReference type="ChEBI" id="CHEBI:30616"/>
    </ligand>
</feature>
<evidence type="ECO:0000256" key="20">
    <source>
        <dbReference type="SAM" id="MobiDB-lite"/>
    </source>
</evidence>
<evidence type="ECO:0000256" key="16">
    <source>
        <dbReference type="ARBA" id="ARBA00023180"/>
    </source>
</evidence>
<dbReference type="SUPFAM" id="SSF56112">
    <property type="entry name" value="Protein kinase-like (PK-like)"/>
    <property type="match status" value="1"/>
</dbReference>
<comment type="catalytic activity">
    <reaction evidence="17">
        <text>L-threonyl-[protein] + ATP = O-phospho-L-threonyl-[protein] + ADP + H(+)</text>
        <dbReference type="Rhea" id="RHEA:46608"/>
        <dbReference type="Rhea" id="RHEA-COMP:11060"/>
        <dbReference type="Rhea" id="RHEA-COMP:11605"/>
        <dbReference type="ChEBI" id="CHEBI:15378"/>
        <dbReference type="ChEBI" id="CHEBI:30013"/>
        <dbReference type="ChEBI" id="CHEBI:30616"/>
        <dbReference type="ChEBI" id="CHEBI:61977"/>
        <dbReference type="ChEBI" id="CHEBI:456216"/>
        <dbReference type="EC" id="2.7.11.1"/>
    </reaction>
</comment>
<dbReference type="Pfam" id="PF07714">
    <property type="entry name" value="PK_Tyr_Ser-Thr"/>
    <property type="match status" value="1"/>
</dbReference>
<comment type="subcellular location">
    <subcellularLocation>
        <location evidence="1">Membrane</location>
        <topology evidence="1">Single-pass type I membrane protein</topology>
    </subcellularLocation>
</comment>
<name>A0AA39DN66_VITRO</name>
<keyword evidence="4" id="KW-0597">Phosphoprotein</keyword>
<comment type="caution">
    <text evidence="23">The sequence shown here is derived from an EMBL/GenBank/DDBJ whole genome shotgun (WGS) entry which is preliminary data.</text>
</comment>
<dbReference type="Pfam" id="PF11721">
    <property type="entry name" value="Malectin"/>
    <property type="match status" value="1"/>
</dbReference>
<evidence type="ECO:0000256" key="8">
    <source>
        <dbReference type="ARBA" id="ARBA00022729"/>
    </source>
</evidence>
<evidence type="ECO:0000256" key="17">
    <source>
        <dbReference type="ARBA" id="ARBA00047899"/>
    </source>
</evidence>
<evidence type="ECO:0000256" key="1">
    <source>
        <dbReference type="ARBA" id="ARBA00004479"/>
    </source>
</evidence>